<dbReference type="AlphaFoldDB" id="A0A9P7GSZ3"/>
<evidence type="ECO:0000313" key="7">
    <source>
        <dbReference type="EMBL" id="KAG5652597.1"/>
    </source>
</evidence>
<keyword evidence="3 6" id="KW-0349">Heme</keyword>
<evidence type="ECO:0000256" key="1">
    <source>
        <dbReference type="ARBA" id="ARBA00001971"/>
    </source>
</evidence>
<accession>A0A9P7GSZ3</accession>
<dbReference type="Gene3D" id="1.10.630.10">
    <property type="entry name" value="Cytochrome P450"/>
    <property type="match status" value="2"/>
</dbReference>
<evidence type="ECO:0000256" key="4">
    <source>
        <dbReference type="ARBA" id="ARBA00022723"/>
    </source>
</evidence>
<protein>
    <recommendedName>
        <fullName evidence="9">Cytochrome P450</fullName>
    </recommendedName>
</protein>
<keyword evidence="5 6" id="KW-0408">Iron</keyword>
<evidence type="ECO:0000256" key="3">
    <source>
        <dbReference type="ARBA" id="ARBA00022617"/>
    </source>
</evidence>
<evidence type="ECO:0000313" key="8">
    <source>
        <dbReference type="Proteomes" id="UP000717328"/>
    </source>
</evidence>
<keyword evidence="4 6" id="KW-0479">Metal-binding</keyword>
<keyword evidence="8" id="KW-1185">Reference proteome</keyword>
<gene>
    <name evidence="7" type="ORF">H0H81_004428</name>
</gene>
<evidence type="ECO:0000256" key="5">
    <source>
        <dbReference type="ARBA" id="ARBA00023004"/>
    </source>
</evidence>
<reference evidence="7" key="2">
    <citation type="submission" date="2021-10" db="EMBL/GenBank/DDBJ databases">
        <title>Phylogenomics reveals ancestral predisposition of the termite-cultivated fungus Termitomyces towards a domesticated lifestyle.</title>
        <authorList>
            <person name="Auxier B."/>
            <person name="Grum-Grzhimaylo A."/>
            <person name="Cardenas M.E."/>
            <person name="Lodge J.D."/>
            <person name="Laessoe T."/>
            <person name="Pedersen O."/>
            <person name="Smith M.E."/>
            <person name="Kuyper T.W."/>
            <person name="Franco-Molano E.A."/>
            <person name="Baroni T.J."/>
            <person name="Aanen D.K."/>
        </authorList>
    </citation>
    <scope>NUCLEOTIDE SEQUENCE</scope>
    <source>
        <strain evidence="7">D49</strain>
    </source>
</reference>
<dbReference type="InterPro" id="IPR050529">
    <property type="entry name" value="CYP450_sterol_14alpha_dmase"/>
</dbReference>
<proteinExistence type="inferred from homology"/>
<evidence type="ECO:0000256" key="2">
    <source>
        <dbReference type="ARBA" id="ARBA00010617"/>
    </source>
</evidence>
<comment type="similarity">
    <text evidence="2">Belongs to the cytochrome P450 family.</text>
</comment>
<dbReference type="GO" id="GO:0020037">
    <property type="term" value="F:heme binding"/>
    <property type="evidence" value="ECO:0007669"/>
    <property type="project" value="InterPro"/>
</dbReference>
<dbReference type="InterPro" id="IPR001128">
    <property type="entry name" value="Cyt_P450"/>
</dbReference>
<dbReference type="Pfam" id="PF00067">
    <property type="entry name" value="p450"/>
    <property type="match status" value="1"/>
</dbReference>
<organism evidence="7 8">
    <name type="scientific">Sphagnurus paluster</name>
    <dbReference type="NCBI Taxonomy" id="117069"/>
    <lineage>
        <taxon>Eukaryota</taxon>
        <taxon>Fungi</taxon>
        <taxon>Dikarya</taxon>
        <taxon>Basidiomycota</taxon>
        <taxon>Agaricomycotina</taxon>
        <taxon>Agaricomycetes</taxon>
        <taxon>Agaricomycetidae</taxon>
        <taxon>Agaricales</taxon>
        <taxon>Tricholomatineae</taxon>
        <taxon>Lyophyllaceae</taxon>
        <taxon>Sphagnurus</taxon>
    </lineage>
</organism>
<evidence type="ECO:0000256" key="6">
    <source>
        <dbReference type="PIRSR" id="PIRSR602403-1"/>
    </source>
</evidence>
<comment type="cofactor">
    <cofactor evidence="1 6">
        <name>heme</name>
        <dbReference type="ChEBI" id="CHEBI:30413"/>
    </cofactor>
</comment>
<reference evidence="7" key="1">
    <citation type="submission" date="2021-02" db="EMBL/GenBank/DDBJ databases">
        <authorList>
            <person name="Nieuwenhuis M."/>
            <person name="Van De Peppel L.J.J."/>
        </authorList>
    </citation>
    <scope>NUCLEOTIDE SEQUENCE</scope>
    <source>
        <strain evidence="7">D49</strain>
    </source>
</reference>
<feature type="binding site" description="axial binding residue" evidence="6">
    <location>
        <position position="311"/>
    </location>
    <ligand>
        <name>heme</name>
        <dbReference type="ChEBI" id="CHEBI:30413"/>
    </ligand>
    <ligandPart>
        <name>Fe</name>
        <dbReference type="ChEBI" id="CHEBI:18248"/>
    </ligandPart>
</feature>
<dbReference type="PRINTS" id="PR00465">
    <property type="entry name" value="EP450IV"/>
</dbReference>
<dbReference type="InterPro" id="IPR036396">
    <property type="entry name" value="Cyt_P450_sf"/>
</dbReference>
<dbReference type="PANTHER" id="PTHR24304">
    <property type="entry name" value="CYTOCHROME P450 FAMILY 7"/>
    <property type="match status" value="1"/>
</dbReference>
<comment type="caution">
    <text evidence="7">The sequence shown here is derived from an EMBL/GenBank/DDBJ whole genome shotgun (WGS) entry which is preliminary data.</text>
</comment>
<dbReference type="OrthoDB" id="1055148at2759"/>
<dbReference type="SUPFAM" id="SSF48264">
    <property type="entry name" value="Cytochrome P450"/>
    <property type="match status" value="1"/>
</dbReference>
<dbReference type="Proteomes" id="UP000717328">
    <property type="component" value="Unassembled WGS sequence"/>
</dbReference>
<evidence type="ECO:0008006" key="9">
    <source>
        <dbReference type="Google" id="ProtNLM"/>
    </source>
</evidence>
<dbReference type="PANTHER" id="PTHR24304:SF2">
    <property type="entry name" value="24-HYDROXYCHOLESTEROL 7-ALPHA-HYDROXYLASE"/>
    <property type="match status" value="1"/>
</dbReference>
<sequence>MNKKRLADVLPALFDDVQARMEGWGKEGRMDPFKNIYDVRFICTRQVVFNLLKPRESSQLVFQMTVRMGTCRELSSNMDDLSPLQAEYWKLEKSATPTSLLLPWLPSQAKKDKETATKSLFTVLQKYVDKRRAAEVPTADAIDLLIAEGLSTELIIKEWKEKIMAEVDTLVQTHTDTLSDEPLHKRLAAIPISVWEDEMPVLDTVIRETIRLVVNGTVLRRNLVEEIPVSSKIVPKGHFVAYQLSDVHLNPDIYTQPTEFDPTRFGLGREEDKKQTFAYLGWGAGKAPHRFILAARSGLTLRLLAAGRHPCTGMKVAKLEIKIIVALFLAGYEYDIVNEAGEFPGRLPKPNYNDIYQVCLKFWQGLWAHLPVVSQARPLGEPCFIQFKRVVE</sequence>
<dbReference type="GO" id="GO:0005506">
    <property type="term" value="F:iron ion binding"/>
    <property type="evidence" value="ECO:0007669"/>
    <property type="project" value="InterPro"/>
</dbReference>
<dbReference type="InterPro" id="IPR002403">
    <property type="entry name" value="Cyt_P450_E_grp-IV"/>
</dbReference>
<name>A0A9P7GSZ3_9AGAR</name>
<dbReference type="EMBL" id="JABCKI010000113">
    <property type="protein sequence ID" value="KAG5652597.1"/>
    <property type="molecule type" value="Genomic_DNA"/>
</dbReference>
<dbReference type="GO" id="GO:0004497">
    <property type="term" value="F:monooxygenase activity"/>
    <property type="evidence" value="ECO:0007669"/>
    <property type="project" value="InterPro"/>
</dbReference>
<dbReference type="GO" id="GO:0016705">
    <property type="term" value="F:oxidoreductase activity, acting on paired donors, with incorporation or reduction of molecular oxygen"/>
    <property type="evidence" value="ECO:0007669"/>
    <property type="project" value="InterPro"/>
</dbReference>